<organism evidence="1 2">
    <name type="scientific">Ditylenchus dipsaci</name>
    <dbReference type="NCBI Taxonomy" id="166011"/>
    <lineage>
        <taxon>Eukaryota</taxon>
        <taxon>Metazoa</taxon>
        <taxon>Ecdysozoa</taxon>
        <taxon>Nematoda</taxon>
        <taxon>Chromadorea</taxon>
        <taxon>Rhabditida</taxon>
        <taxon>Tylenchina</taxon>
        <taxon>Tylenchomorpha</taxon>
        <taxon>Sphaerularioidea</taxon>
        <taxon>Anguinidae</taxon>
        <taxon>Anguininae</taxon>
        <taxon>Ditylenchus</taxon>
    </lineage>
</organism>
<proteinExistence type="predicted"/>
<protein>
    <submittedName>
        <fullName evidence="2">Uncharacterized protein</fullName>
    </submittedName>
</protein>
<dbReference type="AlphaFoldDB" id="A0A915DYA5"/>
<dbReference type="WBParaSite" id="jg24461.1">
    <property type="protein sequence ID" value="jg24461.1"/>
    <property type="gene ID" value="jg24461"/>
</dbReference>
<keyword evidence="1" id="KW-1185">Reference proteome</keyword>
<evidence type="ECO:0000313" key="1">
    <source>
        <dbReference type="Proteomes" id="UP000887574"/>
    </source>
</evidence>
<sequence length="228" mass="24830">MSSVVGNGSSTTVALKIQPSATKKFSLCGCCRPPNRRAKFIEEVDGVYLPNGAAPNGHSQPSSSIWHSQTKQQNGFSKHNTTAVQPTTTKVESITLTSCPLAPSTSKTSTEINSSKGRLRNNSDVEYGSLAGFETARTSRHEETSRYISMAQLVGKIREEAGLVDTPRPAPLTPTIDSNGVNELTNSTSAVSTQIKNFEKFGKIKFATSFFFNADKQKYGRYFYNQSQ</sequence>
<reference evidence="2" key="1">
    <citation type="submission" date="2022-11" db="UniProtKB">
        <authorList>
            <consortium name="WormBaseParasite"/>
        </authorList>
    </citation>
    <scope>IDENTIFICATION</scope>
</reference>
<evidence type="ECO:0000313" key="2">
    <source>
        <dbReference type="WBParaSite" id="jg24461.1"/>
    </source>
</evidence>
<accession>A0A915DYA5</accession>
<dbReference type="Proteomes" id="UP000887574">
    <property type="component" value="Unplaced"/>
</dbReference>
<name>A0A915DYA5_9BILA</name>